<evidence type="ECO:0000313" key="1">
    <source>
        <dbReference type="EMBL" id="CDZ90211.1"/>
    </source>
</evidence>
<dbReference type="Gene3D" id="1.10.260.40">
    <property type="entry name" value="lambda repressor-like DNA-binding domains"/>
    <property type="match status" value="2"/>
</dbReference>
<dbReference type="InterPro" id="IPR010982">
    <property type="entry name" value="Lambda_DNA-bd_dom_sf"/>
</dbReference>
<dbReference type="CDD" id="cd00093">
    <property type="entry name" value="HTH_XRE"/>
    <property type="match status" value="2"/>
</dbReference>
<dbReference type="GO" id="GO:0003677">
    <property type="term" value="F:DNA binding"/>
    <property type="evidence" value="ECO:0007669"/>
    <property type="project" value="InterPro"/>
</dbReference>
<dbReference type="EMBL" id="CCSD01000080">
    <property type="protein sequence ID" value="CDZ90211.1"/>
    <property type="molecule type" value="Genomic_DNA"/>
</dbReference>
<protein>
    <submittedName>
        <fullName evidence="1">Putative repressor protein</fullName>
    </submittedName>
</protein>
<name>A0A098BR62_9NOCA</name>
<dbReference type="Proteomes" id="UP000042997">
    <property type="component" value="Unassembled WGS sequence"/>
</dbReference>
<dbReference type="InterPro" id="IPR001387">
    <property type="entry name" value="Cro/C1-type_HTH"/>
</dbReference>
<dbReference type="PANTHER" id="PTHR46558">
    <property type="entry name" value="TRACRIPTIONAL REGULATORY PROTEIN-RELATED-RELATED"/>
    <property type="match status" value="1"/>
</dbReference>
<accession>A0A098BR62</accession>
<dbReference type="RefSeq" id="WP_026137923.1">
    <property type="nucleotide sequence ID" value="NZ_CP024892.1"/>
</dbReference>
<dbReference type="Pfam" id="PF01381">
    <property type="entry name" value="HTH_3"/>
    <property type="match status" value="1"/>
</dbReference>
<dbReference type="AlphaFoldDB" id="A0A098BR62"/>
<reference evidence="1 2" key="1">
    <citation type="journal article" date="2014" name="Genome Announc.">
        <title>Draft Genome Sequence of Propane- and Butane-Oxidizing Actinobacterium Rhodococcus ruber IEGM 231.</title>
        <authorList>
            <person name="Ivshina I.B."/>
            <person name="Kuyukina M.S."/>
            <person name="Krivoruchko A.V."/>
            <person name="Barbe V."/>
            <person name="Fischer C."/>
        </authorList>
    </citation>
    <scope>NUCLEOTIDE SEQUENCE [LARGE SCALE GENOMIC DNA]</scope>
</reference>
<dbReference type="SUPFAM" id="SSF47413">
    <property type="entry name" value="lambda repressor-like DNA-binding domains"/>
    <property type="match status" value="2"/>
</dbReference>
<gene>
    <name evidence="1" type="ORF">RHRU231_670020</name>
</gene>
<dbReference type="PROSITE" id="PS50943">
    <property type="entry name" value="HTH_CROC1"/>
    <property type="match status" value="2"/>
</dbReference>
<dbReference type="Pfam" id="PF13560">
    <property type="entry name" value="HTH_31"/>
    <property type="match status" value="1"/>
</dbReference>
<dbReference type="PANTHER" id="PTHR46558:SF11">
    <property type="entry name" value="HTH-TYPE TRANSCRIPTIONAL REGULATOR XRE"/>
    <property type="match status" value="1"/>
</dbReference>
<evidence type="ECO:0000313" key="2">
    <source>
        <dbReference type="Proteomes" id="UP000042997"/>
    </source>
</evidence>
<organism evidence="1 2">
    <name type="scientific">Rhodococcus ruber</name>
    <dbReference type="NCBI Taxonomy" id="1830"/>
    <lineage>
        <taxon>Bacteria</taxon>
        <taxon>Bacillati</taxon>
        <taxon>Actinomycetota</taxon>
        <taxon>Actinomycetes</taxon>
        <taxon>Mycobacteriales</taxon>
        <taxon>Nocardiaceae</taxon>
        <taxon>Rhodococcus</taxon>
    </lineage>
</organism>
<dbReference type="SMART" id="SM00530">
    <property type="entry name" value="HTH_XRE"/>
    <property type="match status" value="2"/>
</dbReference>
<sequence>MELARSGMHGFSGARLRRYRQALDMTMADLADTAEVSEATVSAWETGRAAPTPPLLKRVADVLRVTVPDLAPIQEGRMTLSDLRALAGLTQAEAARKLGISATVLGRIEKGRKDYDKDRVASMAKLYGVKSSVVKAVWERDRATRQEYIRRL</sequence>
<dbReference type="OrthoDB" id="4724865at2"/>
<proteinExistence type="predicted"/>